<proteinExistence type="predicted"/>
<evidence type="ECO:0000313" key="1">
    <source>
        <dbReference type="EMBL" id="GIH71905.1"/>
    </source>
</evidence>
<reference evidence="1" key="1">
    <citation type="submission" date="2021-01" db="EMBL/GenBank/DDBJ databases">
        <title>Whole genome shotgun sequence of Sphaerimonospora thailandensis NBRC 107569.</title>
        <authorList>
            <person name="Komaki H."/>
            <person name="Tamura T."/>
        </authorList>
    </citation>
    <scope>NUCLEOTIDE SEQUENCE</scope>
    <source>
        <strain evidence="1">NBRC 107569</strain>
    </source>
</reference>
<protein>
    <recommendedName>
        <fullName evidence="3">UDP-glucuronosyltransferase-like protein</fullName>
    </recommendedName>
</protein>
<dbReference type="SUPFAM" id="SSF53756">
    <property type="entry name" value="UDP-Glycosyltransferase/glycogen phosphorylase"/>
    <property type="match status" value="1"/>
</dbReference>
<accession>A0A8J3RBQ3</accession>
<organism evidence="1 2">
    <name type="scientific">Sphaerimonospora thailandensis</name>
    <dbReference type="NCBI Taxonomy" id="795644"/>
    <lineage>
        <taxon>Bacteria</taxon>
        <taxon>Bacillati</taxon>
        <taxon>Actinomycetota</taxon>
        <taxon>Actinomycetes</taxon>
        <taxon>Streptosporangiales</taxon>
        <taxon>Streptosporangiaceae</taxon>
        <taxon>Sphaerimonospora</taxon>
    </lineage>
</organism>
<dbReference type="EMBL" id="BOOG01000041">
    <property type="protein sequence ID" value="GIH71905.1"/>
    <property type="molecule type" value="Genomic_DNA"/>
</dbReference>
<evidence type="ECO:0000313" key="2">
    <source>
        <dbReference type="Proteomes" id="UP000610966"/>
    </source>
</evidence>
<dbReference type="Pfam" id="PF13528">
    <property type="entry name" value="Glyco_trans_1_3"/>
    <property type="match status" value="1"/>
</dbReference>
<comment type="caution">
    <text evidence="1">The sequence shown here is derived from an EMBL/GenBank/DDBJ whole genome shotgun (WGS) entry which is preliminary data.</text>
</comment>
<evidence type="ECO:0008006" key="3">
    <source>
        <dbReference type="Google" id="ProtNLM"/>
    </source>
</evidence>
<dbReference type="AlphaFoldDB" id="A0A8J3RBQ3"/>
<keyword evidence="2" id="KW-1185">Reference proteome</keyword>
<dbReference type="Gene3D" id="3.40.50.2000">
    <property type="entry name" value="Glycogen Phosphorylase B"/>
    <property type="match status" value="1"/>
</dbReference>
<sequence>MSGLAQPLNVIIGVNGIGMGHSIRQSVIAQYLRDRGHQVGIITNGSTRVEYFRDLGFPAWGGWMPTLLARGDRIHAVDAIRANIRQAPAGVNQHLRLRRIIGETGVPDLFITDYEPNTPRLAYHFGRPLISVDQQSKYRHLDLPPVGQYARTADEQRLRYFTPRVDRSFICSYVPLEATDPRLEFIAPIVPDFVRSAQVTNEPVATAYFSRYFGHGPEDSVRTLANVFRRYVPDRALRIYAHSDEIGTLRQYAEARIEIRPFDRHAFVADLARSDAVFSNAGFNLISEAFVLGKPVHLVPLPTYDQHWCAREVHKAELGTTAPRIDSGSVLHFLNRTRELRANVKRHRNLYLVQDSRERIASYLEALPTTRGRIRRIPFSSVR</sequence>
<gene>
    <name evidence="1" type="ORF">Mth01_41580</name>
</gene>
<dbReference type="Proteomes" id="UP000610966">
    <property type="component" value="Unassembled WGS sequence"/>
</dbReference>
<name>A0A8J3RBQ3_9ACTN</name>
<dbReference type="RefSeq" id="WP_204017582.1">
    <property type="nucleotide sequence ID" value="NZ_BOOG01000041.1"/>
</dbReference>